<dbReference type="EMBL" id="ML979133">
    <property type="protein sequence ID" value="KAF1919043.1"/>
    <property type="molecule type" value="Genomic_DNA"/>
</dbReference>
<protein>
    <submittedName>
        <fullName evidence="1">Uncharacterized protein</fullName>
    </submittedName>
</protein>
<proteinExistence type="predicted"/>
<name>A0A6A5QUB0_AMPQU</name>
<reference evidence="1" key="1">
    <citation type="journal article" date="2020" name="Stud. Mycol.">
        <title>101 Dothideomycetes genomes: a test case for predicting lifestyles and emergence of pathogens.</title>
        <authorList>
            <person name="Haridas S."/>
            <person name="Albert R."/>
            <person name="Binder M."/>
            <person name="Bloem J."/>
            <person name="Labutti K."/>
            <person name="Salamov A."/>
            <person name="Andreopoulos B."/>
            <person name="Baker S."/>
            <person name="Barry K."/>
            <person name="Bills G."/>
            <person name="Bluhm B."/>
            <person name="Cannon C."/>
            <person name="Castanera R."/>
            <person name="Culley D."/>
            <person name="Daum C."/>
            <person name="Ezra D."/>
            <person name="Gonzalez J."/>
            <person name="Henrissat B."/>
            <person name="Kuo A."/>
            <person name="Liang C."/>
            <person name="Lipzen A."/>
            <person name="Lutzoni F."/>
            <person name="Magnuson J."/>
            <person name="Mondo S."/>
            <person name="Nolan M."/>
            <person name="Ohm R."/>
            <person name="Pangilinan J."/>
            <person name="Park H.-J."/>
            <person name="Ramirez L."/>
            <person name="Alfaro M."/>
            <person name="Sun H."/>
            <person name="Tritt A."/>
            <person name="Yoshinaga Y."/>
            <person name="Zwiers L.-H."/>
            <person name="Turgeon B."/>
            <person name="Goodwin S."/>
            <person name="Spatafora J."/>
            <person name="Crous P."/>
            <person name="Grigoriev I."/>
        </authorList>
    </citation>
    <scope>NUCLEOTIDE SEQUENCE</scope>
    <source>
        <strain evidence="1">HMLAC05119</strain>
    </source>
</reference>
<accession>A0A6A5QUB0</accession>
<evidence type="ECO:0000313" key="1">
    <source>
        <dbReference type="EMBL" id="KAF1919043.1"/>
    </source>
</evidence>
<evidence type="ECO:0000313" key="2">
    <source>
        <dbReference type="Proteomes" id="UP000800096"/>
    </source>
</evidence>
<dbReference type="Proteomes" id="UP000800096">
    <property type="component" value="Unassembled WGS sequence"/>
</dbReference>
<gene>
    <name evidence="1" type="ORF">BDU57DRAFT_511902</name>
</gene>
<dbReference type="AlphaFoldDB" id="A0A6A5QUB0"/>
<sequence>MTMPRYAKCKDAWSVPKRHLLGGNVTPHPHTKYRAPPLATVLKPFKATYTTKISSMTRK</sequence>
<organism evidence="1 2">
    <name type="scientific">Ampelomyces quisqualis</name>
    <name type="common">Powdery mildew agent</name>
    <dbReference type="NCBI Taxonomy" id="50730"/>
    <lineage>
        <taxon>Eukaryota</taxon>
        <taxon>Fungi</taxon>
        <taxon>Dikarya</taxon>
        <taxon>Ascomycota</taxon>
        <taxon>Pezizomycotina</taxon>
        <taxon>Dothideomycetes</taxon>
        <taxon>Pleosporomycetidae</taxon>
        <taxon>Pleosporales</taxon>
        <taxon>Pleosporineae</taxon>
        <taxon>Phaeosphaeriaceae</taxon>
        <taxon>Ampelomyces</taxon>
    </lineage>
</organism>
<keyword evidence="2" id="KW-1185">Reference proteome</keyword>